<dbReference type="AlphaFoldDB" id="A0A7T7XKZ7"/>
<protein>
    <submittedName>
        <fullName evidence="1">TraB/GumN family protein</fullName>
    </submittedName>
</protein>
<sequence length="295" mass="33527">MHGTAAPMKRFFCVLAQVFLFAAVLQGQSSVWKISSENGNSIFLGGSVHILRAEDYPLPAEFDMAYKKASVLVLEADIDRMEDPEVIQKTIRKMVLPENQTLRSVLGESVYRRFEEKCIELGIPPQSLKRFKPSIAVNMLTMAELQMLGFSQFGVDQYYLSKAKEDGKSLDFLESVDFQVDLLTDLGYGYENEYILYSLDDFENTEQGIPVLIEEWKSGGSSDMNQSLAEMKEVFPTVYQKMVSDRNSSWMPILEEYLNSEIIELVIVGLAHLHGPDGLLDQLERRGYTAEQLRF</sequence>
<dbReference type="PANTHER" id="PTHR40590">
    <property type="entry name" value="CYTOPLASMIC PROTEIN-RELATED"/>
    <property type="match status" value="1"/>
</dbReference>
<accession>A0A7T7XKZ7</accession>
<dbReference type="InterPro" id="IPR002816">
    <property type="entry name" value="TraB/PrgY/GumN_fam"/>
</dbReference>
<reference evidence="1" key="1">
    <citation type="submission" date="2021-01" db="EMBL/GenBank/DDBJ databases">
        <title>Description of Breznakiella homolactica.</title>
        <authorList>
            <person name="Song Y."/>
            <person name="Brune A."/>
        </authorList>
    </citation>
    <scope>NUCLEOTIDE SEQUENCE</scope>
    <source>
        <strain evidence="1">RmG30</strain>
    </source>
</reference>
<dbReference type="KEGG" id="bhc:JFL75_15480"/>
<dbReference type="Pfam" id="PF01963">
    <property type="entry name" value="TraB_PrgY_gumN"/>
    <property type="match status" value="1"/>
</dbReference>
<evidence type="ECO:0000313" key="2">
    <source>
        <dbReference type="Proteomes" id="UP000595917"/>
    </source>
</evidence>
<dbReference type="RefSeq" id="WP_215625625.1">
    <property type="nucleotide sequence ID" value="NZ_CP067089.2"/>
</dbReference>
<keyword evidence="2" id="KW-1185">Reference proteome</keyword>
<dbReference type="Proteomes" id="UP000595917">
    <property type="component" value="Chromosome"/>
</dbReference>
<dbReference type="InterPro" id="IPR047111">
    <property type="entry name" value="YbaP-like"/>
</dbReference>
<dbReference type="PANTHER" id="PTHR40590:SF1">
    <property type="entry name" value="CYTOPLASMIC PROTEIN"/>
    <property type="match status" value="1"/>
</dbReference>
<name>A0A7T7XKZ7_9SPIR</name>
<evidence type="ECO:0000313" key="1">
    <source>
        <dbReference type="EMBL" id="QQO08319.1"/>
    </source>
</evidence>
<dbReference type="CDD" id="cd14789">
    <property type="entry name" value="Tiki"/>
    <property type="match status" value="1"/>
</dbReference>
<dbReference type="EMBL" id="CP067089">
    <property type="protein sequence ID" value="QQO08319.1"/>
    <property type="molecule type" value="Genomic_DNA"/>
</dbReference>
<gene>
    <name evidence="1" type="ORF">JFL75_15480</name>
</gene>
<proteinExistence type="predicted"/>
<organism evidence="1 2">
    <name type="scientific">Breznakiella homolactica</name>
    <dbReference type="NCBI Taxonomy" id="2798577"/>
    <lineage>
        <taxon>Bacteria</taxon>
        <taxon>Pseudomonadati</taxon>
        <taxon>Spirochaetota</taxon>
        <taxon>Spirochaetia</taxon>
        <taxon>Spirochaetales</taxon>
        <taxon>Breznakiellaceae</taxon>
        <taxon>Breznakiella</taxon>
    </lineage>
</organism>